<gene>
    <name evidence="1" type="ORF">IAA93_04765</name>
</gene>
<proteinExistence type="predicted"/>
<comment type="caution">
    <text evidence="1">The sequence shown here is derived from an EMBL/GenBank/DDBJ whole genome shotgun (WGS) entry which is preliminary data.</text>
</comment>
<reference evidence="1" key="1">
    <citation type="journal article" date="2021" name="PeerJ">
        <title>Extensive microbial diversity within the chicken gut microbiome revealed by metagenomics and culture.</title>
        <authorList>
            <person name="Gilroy R."/>
            <person name="Ravi A."/>
            <person name="Getino M."/>
            <person name="Pursley I."/>
            <person name="Horton D.L."/>
            <person name="Alikhan N.F."/>
            <person name="Baker D."/>
            <person name="Gharbi K."/>
            <person name="Hall N."/>
            <person name="Watson M."/>
            <person name="Adriaenssens E.M."/>
            <person name="Foster-Nyarko E."/>
            <person name="Jarju S."/>
            <person name="Secka A."/>
            <person name="Antonio M."/>
            <person name="Oren A."/>
            <person name="Chaudhuri R.R."/>
            <person name="La Ragione R."/>
            <person name="Hildebrand F."/>
            <person name="Pallen M.J."/>
        </authorList>
    </citation>
    <scope>NUCLEOTIDE SEQUENCE</scope>
    <source>
        <strain evidence="1">MalCec1-1739</strain>
    </source>
</reference>
<accession>A0A9D2ZV11</accession>
<evidence type="ECO:0000313" key="1">
    <source>
        <dbReference type="EMBL" id="HJD53019.1"/>
    </source>
</evidence>
<protein>
    <submittedName>
        <fullName evidence="1">Uncharacterized protein</fullName>
    </submittedName>
</protein>
<dbReference type="EMBL" id="DWUP01000097">
    <property type="protein sequence ID" value="HJD53019.1"/>
    <property type="molecule type" value="Genomic_DNA"/>
</dbReference>
<sequence>MVNSSNGDAAMSSRLTIILLSLILLPGCGNDRRIDDRTAMGINGDVRQMTVVREDLANGLPPMLDDWLSEVWFDSAGRLSAVNGFEFSAHGDSITVTPSDSRTGIVIKLRRWQDGTALHYDGTVTDLSFPGGETSQCSASITLDDMGRVAAVQDTGLLGGLLRLADYCTSSTRTFTYESEGPFPSGEHIKASLGDNLTEVTITFAYTATDSLGNWTMRTATDATTGKPAYIERRRLDYQ</sequence>
<evidence type="ECO:0000313" key="2">
    <source>
        <dbReference type="Proteomes" id="UP000787625"/>
    </source>
</evidence>
<name>A0A9D2ZV11_9BACT</name>
<dbReference type="Proteomes" id="UP000787625">
    <property type="component" value="Unassembled WGS sequence"/>
</dbReference>
<reference evidence="1" key="2">
    <citation type="submission" date="2021-04" db="EMBL/GenBank/DDBJ databases">
        <authorList>
            <person name="Gilroy R."/>
        </authorList>
    </citation>
    <scope>NUCLEOTIDE SEQUENCE</scope>
    <source>
        <strain evidence="1">MalCec1-1739</strain>
    </source>
</reference>
<dbReference type="AlphaFoldDB" id="A0A9D2ZV11"/>
<organism evidence="1 2">
    <name type="scientific">Candidatus Avibacteroides avistercoris</name>
    <dbReference type="NCBI Taxonomy" id="2840690"/>
    <lineage>
        <taxon>Bacteria</taxon>
        <taxon>Pseudomonadati</taxon>
        <taxon>Bacteroidota</taxon>
        <taxon>Bacteroidia</taxon>
        <taxon>Bacteroidales</taxon>
        <taxon>Bacteroidaceae</taxon>
        <taxon>Bacteroidaceae incertae sedis</taxon>
        <taxon>Candidatus Avibacteroides</taxon>
    </lineage>
</organism>